<accession>A0A0K2CYP5</accession>
<evidence type="ECO:0000313" key="2">
    <source>
        <dbReference type="Proteomes" id="UP000201675"/>
    </source>
</evidence>
<evidence type="ECO:0000313" key="1">
    <source>
        <dbReference type="EMBL" id="ALA12689.1"/>
    </source>
</evidence>
<proteinExistence type="predicted"/>
<dbReference type="RefSeq" id="YP_009196143.1">
    <property type="nucleotide sequence ID" value="NC_028767.1"/>
</dbReference>
<gene>
    <name evidence="1" type="ORF">VEGAS_44</name>
</gene>
<sequence length="129" mass="15575">MQNFSTWREKRRAAFEMENQIMQDKLAQGVNGVEWLVMHAKITPTKVKSLGYWLEFVNEVEEIDHESAMIDALIMNADTFYEKYELNWWMSVDEAITYLSILKLRDYDQYFKFLQKYEHSKEAKKEETK</sequence>
<dbReference type="Proteomes" id="UP000201675">
    <property type="component" value="Segment"/>
</dbReference>
<dbReference type="EMBL" id="KT361654">
    <property type="protein sequence ID" value="ALA12689.1"/>
    <property type="molecule type" value="Genomic_DNA"/>
</dbReference>
<dbReference type="GeneID" id="26623366"/>
<organism evidence="1 2">
    <name type="scientific">Paenibacillus phage Vegas</name>
    <dbReference type="NCBI Taxonomy" id="1636261"/>
    <lineage>
        <taxon>Viruses</taxon>
        <taxon>Duplodnaviria</taxon>
        <taxon>Heunggongvirae</taxon>
        <taxon>Uroviricota</taxon>
        <taxon>Caudoviricetes</taxon>
        <taxon>Gochnauervirinae</taxon>
        <taxon>Vegasvirus</taxon>
        <taxon>Vegasvirus vegas</taxon>
    </lineage>
</organism>
<keyword evidence="2" id="KW-1185">Reference proteome</keyword>
<dbReference type="KEGG" id="vg:26623366"/>
<name>A0A0K2CYP5_9CAUD</name>
<protein>
    <submittedName>
        <fullName evidence="1">Uncharacterized protein</fullName>
    </submittedName>
</protein>
<reference evidence="1 2" key="1">
    <citation type="journal article" date="2015" name="Genome Announc.">
        <title>Complete Genome Sequences of Nine Phages Capable of Infecting Paenibacillus larvae, the Causative Agent of American Foulbrood Disease in Honeybees.</title>
        <authorList>
            <person name="Tsourkas P.K."/>
            <person name="Yost D.G."/>
            <person name="Krohn A."/>
            <person name="LeBlanc L."/>
            <person name="Zhang A."/>
            <person name="Stamereilers C."/>
            <person name="Amy P.S."/>
        </authorList>
    </citation>
    <scope>NUCLEOTIDE SEQUENCE [LARGE SCALE GENOMIC DNA]</scope>
</reference>